<dbReference type="GO" id="GO:1990811">
    <property type="term" value="C:MWP complex"/>
    <property type="evidence" value="ECO:0007669"/>
    <property type="project" value="TreeGrafter"/>
</dbReference>
<dbReference type="AlphaFoldDB" id="A0A1M8A0H5"/>
<dbReference type="PANTHER" id="PTHR16220:SF0">
    <property type="entry name" value="WD REPEAT-CONTAINING PROTEIN WRAP73"/>
    <property type="match status" value="1"/>
</dbReference>
<dbReference type="EMBL" id="LT671821">
    <property type="protein sequence ID" value="SHO75952.1"/>
    <property type="molecule type" value="Genomic_DNA"/>
</dbReference>
<protein>
    <submittedName>
        <fullName evidence="1">Uncharacterized protein</fullName>
    </submittedName>
</protein>
<dbReference type="InterPro" id="IPR052778">
    <property type="entry name" value="Centrosome-WD_assoc"/>
</dbReference>
<dbReference type="OMA" id="NWCARID"/>
<accession>A0A1M8A0H5</accession>
<dbReference type="GO" id="GO:0005815">
    <property type="term" value="C:microtubule organizing center"/>
    <property type="evidence" value="ECO:0007669"/>
    <property type="project" value="TreeGrafter"/>
</dbReference>
<gene>
    <name evidence="1" type="ORF">MSYG_0286</name>
</gene>
<name>A0A1M8A0H5_MALS4</name>
<dbReference type="Gene3D" id="2.130.10.10">
    <property type="entry name" value="YVTN repeat-like/Quinoprotein amine dehydrogenase"/>
    <property type="match status" value="1"/>
</dbReference>
<dbReference type="Proteomes" id="UP000186303">
    <property type="component" value="Chromosome 1"/>
</dbReference>
<proteinExistence type="predicted"/>
<reference evidence="2" key="1">
    <citation type="journal article" date="2017" name="Nucleic Acids Res.">
        <title>Proteogenomics produces comprehensive and highly accurate protein-coding gene annotation in a complete genome assembly of Malassezia sympodialis.</title>
        <authorList>
            <person name="Zhu Y."/>
            <person name="Engstroem P.G."/>
            <person name="Tellgren-Roth C."/>
            <person name="Baudo C.D."/>
            <person name="Kennell J.C."/>
            <person name="Sun S."/>
            <person name="Billmyre R.B."/>
            <person name="Schroeder M.S."/>
            <person name="Andersson A."/>
            <person name="Holm T."/>
            <person name="Sigurgeirsson B."/>
            <person name="Wu G."/>
            <person name="Sankaranarayanan S.R."/>
            <person name="Siddharthan R."/>
            <person name="Sanyal K."/>
            <person name="Lundeberg J."/>
            <person name="Nystedt B."/>
            <person name="Boekhout T."/>
            <person name="Dawson T.L. Jr."/>
            <person name="Heitman J."/>
            <person name="Scheynius A."/>
            <person name="Lehtioe J."/>
        </authorList>
    </citation>
    <scope>NUCLEOTIDE SEQUENCE [LARGE SCALE GENOMIC DNA]</scope>
    <source>
        <strain evidence="2">ATCC 42132</strain>
    </source>
</reference>
<dbReference type="SUPFAM" id="SSF69322">
    <property type="entry name" value="Tricorn protease domain 2"/>
    <property type="match status" value="1"/>
</dbReference>
<dbReference type="PANTHER" id="PTHR16220">
    <property type="entry name" value="WD REPEAT PROTEIN 8-RELATED"/>
    <property type="match status" value="1"/>
</dbReference>
<dbReference type="OrthoDB" id="308690at2759"/>
<sequence length="559" mass="61541">MDFTSTYAHALWDSVLFSPGSTFLAYINGKDRRQVMVRVTGTMQVVRSWDLDASLDSLSWSGDGLFLLASKKSKEDSTREGVSYVLPLDPDTAVTDGSDDNLGWVARVVAGVQGLVHAAWLPLKRIPSFIQFSGFEGSAIIYSLSDQAFTILPRATLPHVYTNSNWPELFILAQREREQDRLIVFRPASLDAPTLDNPVVFISQQTIPLPTNAVAGVVWSPDGNLLAVWDMALEYKLSIHTLSGTHLATFTLNEWGVPHTETPMSKADVQQALTSCTSTGRARRVTVRPSMRIPKPSYNTGTLPHRVAGGGLGIRQVVWHPSSEFLVLGGFDEQIHILHHADWSLMYSLDLSVSGLRSMGEAPQVWLEPHRWFEATRGQGIVPMEPSTFPIDVPTIRTEDAPTPFQNGISWMQWNQDGTLLACINQNLPTVLFIHEFVGWMERGIDAYMRPHAMLVFTHPIVCTSWKPGHKASLAVATGQQAVFIWTAQANSGDHAHQLAEAVAIPNDPFSAQHLTWSPDGLTLVLMDSQTFCCVVPAPAEDSTRLEGHISSSGDPNSS</sequence>
<keyword evidence="2" id="KW-1185">Reference proteome</keyword>
<dbReference type="STRING" id="1230383.A0A1M8A0H5"/>
<dbReference type="InterPro" id="IPR015943">
    <property type="entry name" value="WD40/YVTN_repeat-like_dom_sf"/>
</dbReference>
<dbReference type="VEuPathDB" id="FungiDB:MSYG_0286"/>
<dbReference type="GO" id="GO:1990810">
    <property type="term" value="P:microtubule anchoring at mitotic spindle pole body"/>
    <property type="evidence" value="ECO:0007669"/>
    <property type="project" value="TreeGrafter"/>
</dbReference>
<evidence type="ECO:0000313" key="1">
    <source>
        <dbReference type="EMBL" id="SHO75952.1"/>
    </source>
</evidence>
<evidence type="ECO:0000313" key="2">
    <source>
        <dbReference type="Proteomes" id="UP000186303"/>
    </source>
</evidence>
<organism evidence="1 2">
    <name type="scientific">Malassezia sympodialis (strain ATCC 42132)</name>
    <name type="common">Atopic eczema-associated yeast</name>
    <dbReference type="NCBI Taxonomy" id="1230383"/>
    <lineage>
        <taxon>Eukaryota</taxon>
        <taxon>Fungi</taxon>
        <taxon>Dikarya</taxon>
        <taxon>Basidiomycota</taxon>
        <taxon>Ustilaginomycotina</taxon>
        <taxon>Malasseziomycetes</taxon>
        <taxon>Malasseziales</taxon>
        <taxon>Malasseziaceae</taxon>
        <taxon>Malassezia</taxon>
    </lineage>
</organism>